<evidence type="ECO:0000313" key="2">
    <source>
        <dbReference type="Proteomes" id="UP000887566"/>
    </source>
</evidence>
<reference evidence="3" key="1">
    <citation type="submission" date="2022-11" db="UniProtKB">
        <authorList>
            <consortium name="WormBaseParasite"/>
        </authorList>
    </citation>
    <scope>IDENTIFICATION</scope>
</reference>
<protein>
    <submittedName>
        <fullName evidence="3">Uncharacterized protein</fullName>
    </submittedName>
</protein>
<evidence type="ECO:0000313" key="3">
    <source>
        <dbReference type="WBParaSite" id="PSAMB.scaffold7610size7377.g30302.t1"/>
    </source>
</evidence>
<feature type="signal peptide" evidence="1">
    <location>
        <begin position="1"/>
        <end position="23"/>
    </location>
</feature>
<organism evidence="2 3">
    <name type="scientific">Plectus sambesii</name>
    <dbReference type="NCBI Taxonomy" id="2011161"/>
    <lineage>
        <taxon>Eukaryota</taxon>
        <taxon>Metazoa</taxon>
        <taxon>Ecdysozoa</taxon>
        <taxon>Nematoda</taxon>
        <taxon>Chromadorea</taxon>
        <taxon>Plectida</taxon>
        <taxon>Plectina</taxon>
        <taxon>Plectoidea</taxon>
        <taxon>Plectidae</taxon>
        <taxon>Plectus</taxon>
    </lineage>
</organism>
<evidence type="ECO:0000256" key="1">
    <source>
        <dbReference type="SAM" id="SignalP"/>
    </source>
</evidence>
<accession>A0A914XE48</accession>
<proteinExistence type="predicted"/>
<keyword evidence="1" id="KW-0732">Signal</keyword>
<sequence length="119" mass="12950">MYTTIKLIAFVAFICVMIDCSCALQCNSGTDRGATPLRKAHYPHIYKCCYKYADVSSSRRAVFGAVPPSLTKRACTEIGKCFYSSELNKNVCVCADADDSNCQPGPIKLTPSTSTPNYA</sequence>
<dbReference type="Proteomes" id="UP000887566">
    <property type="component" value="Unplaced"/>
</dbReference>
<keyword evidence="2" id="KW-1185">Reference proteome</keyword>
<name>A0A914XE48_9BILA</name>
<feature type="chain" id="PRO_5037892982" evidence="1">
    <location>
        <begin position="24"/>
        <end position="119"/>
    </location>
</feature>
<dbReference type="AlphaFoldDB" id="A0A914XE48"/>
<dbReference type="WBParaSite" id="PSAMB.scaffold7610size7377.g30302.t1">
    <property type="protein sequence ID" value="PSAMB.scaffold7610size7377.g30302.t1"/>
    <property type="gene ID" value="PSAMB.scaffold7610size7377.g30302"/>
</dbReference>